<feature type="transmembrane region" description="Helical" evidence="1">
    <location>
        <begin position="110"/>
        <end position="134"/>
    </location>
</feature>
<keyword evidence="1" id="KW-0472">Membrane</keyword>
<dbReference type="EMBL" id="CAXAMN010026273">
    <property type="protein sequence ID" value="CAK9101806.1"/>
    <property type="molecule type" value="Genomic_DNA"/>
</dbReference>
<sequence>MASKKEICPLVWYRRARLLLGLAAVVLTGLDNYLWCWNQAPRWLLGTLVLLTGWGWGDAVLRFPLIHDIDSFFTIKQVVLTVDAVPLKSAVLQGLKVIWVVTVFSYKKRAPFAFCITAMSSVMLPMAYAMSLPLDEMQEVYKKLTNQHVDKDLCVRIWYYVADPEVCWEACEDSYKSIKRTRNHLFKRGFEEVGDWSPKAAEKLAELSPKGCSPKNTALFRKTGRSV</sequence>
<protein>
    <recommendedName>
        <fullName evidence="4">Reticulon-like protein</fullName>
    </recommendedName>
</protein>
<comment type="caution">
    <text evidence="2">The sequence shown here is derived from an EMBL/GenBank/DDBJ whole genome shotgun (WGS) entry which is preliminary data.</text>
</comment>
<evidence type="ECO:0000313" key="2">
    <source>
        <dbReference type="EMBL" id="CAK9101806.1"/>
    </source>
</evidence>
<evidence type="ECO:0008006" key="4">
    <source>
        <dbReference type="Google" id="ProtNLM"/>
    </source>
</evidence>
<name>A0ABP0RMG3_9DINO</name>
<dbReference type="Proteomes" id="UP001642484">
    <property type="component" value="Unassembled WGS sequence"/>
</dbReference>
<organism evidence="2 3">
    <name type="scientific">Durusdinium trenchii</name>
    <dbReference type="NCBI Taxonomy" id="1381693"/>
    <lineage>
        <taxon>Eukaryota</taxon>
        <taxon>Sar</taxon>
        <taxon>Alveolata</taxon>
        <taxon>Dinophyceae</taxon>
        <taxon>Suessiales</taxon>
        <taxon>Symbiodiniaceae</taxon>
        <taxon>Durusdinium</taxon>
    </lineage>
</organism>
<keyword evidence="1" id="KW-1133">Transmembrane helix</keyword>
<keyword evidence="3" id="KW-1185">Reference proteome</keyword>
<evidence type="ECO:0000313" key="3">
    <source>
        <dbReference type="Proteomes" id="UP001642484"/>
    </source>
</evidence>
<accession>A0ABP0RMG3</accession>
<gene>
    <name evidence="2" type="ORF">CCMP2556_LOCUS47973</name>
</gene>
<evidence type="ECO:0000256" key="1">
    <source>
        <dbReference type="SAM" id="Phobius"/>
    </source>
</evidence>
<proteinExistence type="predicted"/>
<keyword evidence="1" id="KW-0812">Transmembrane</keyword>
<reference evidence="2 3" key="1">
    <citation type="submission" date="2024-02" db="EMBL/GenBank/DDBJ databases">
        <authorList>
            <person name="Chen Y."/>
            <person name="Shah S."/>
            <person name="Dougan E. K."/>
            <person name="Thang M."/>
            <person name="Chan C."/>
        </authorList>
    </citation>
    <scope>NUCLEOTIDE SEQUENCE [LARGE SCALE GENOMIC DNA]</scope>
</reference>